<dbReference type="OrthoDB" id="338143at2"/>
<organism evidence="3 4">
    <name type="scientific">Amycolatopsis acidicola</name>
    <dbReference type="NCBI Taxonomy" id="2596893"/>
    <lineage>
        <taxon>Bacteria</taxon>
        <taxon>Bacillati</taxon>
        <taxon>Actinomycetota</taxon>
        <taxon>Actinomycetes</taxon>
        <taxon>Pseudonocardiales</taxon>
        <taxon>Pseudonocardiaceae</taxon>
        <taxon>Amycolatopsis</taxon>
    </lineage>
</organism>
<reference evidence="3" key="1">
    <citation type="submission" date="2019-09" db="EMBL/GenBank/DDBJ databases">
        <authorList>
            <person name="Teo W.F.A."/>
            <person name="Duangmal K."/>
        </authorList>
    </citation>
    <scope>NUCLEOTIDE SEQUENCE [LARGE SCALE GENOMIC DNA]</scope>
    <source>
        <strain evidence="3">K81G1</strain>
    </source>
</reference>
<dbReference type="GO" id="GO:0051701">
    <property type="term" value="P:biological process involved in interaction with host"/>
    <property type="evidence" value="ECO:0007669"/>
    <property type="project" value="TreeGrafter"/>
</dbReference>
<dbReference type="GO" id="GO:0005576">
    <property type="term" value="C:extracellular region"/>
    <property type="evidence" value="ECO:0007669"/>
    <property type="project" value="TreeGrafter"/>
</dbReference>
<dbReference type="InterPro" id="IPR024516">
    <property type="entry name" value="Mce_C"/>
</dbReference>
<evidence type="ECO:0000313" key="3">
    <source>
        <dbReference type="EMBL" id="KAA9153518.1"/>
    </source>
</evidence>
<sequence>MRGLASPLVKGLLFLVITVLATGLLAATIANQSGGAAVSYRARFTDVTSLNTGDDIRMAGVRIGQVEAIKLVDRRFAEVTFSVEAGRKLAGTVEASVKYRNLIGQRYIALDQGTGDLRVPLSAGGLIPVERTRPALDLTAVFNGFKPLFQALSPDDVNQLAQEIVQVLQGEGGTVSDLLKHTASLTSSLADQDQVIGQVITNLNAVLDRVNAHDAQLRQVLDATQQLVSGLAANAKPIGAAIEGIGELAASTAGLLQDGRQPLHDDVDALGRLSKTLGDNTPEFEKFLDNLPRKYEALGRTASYGAWLNFYLCEVSSDATPAPGGGAVGVPVTEARCRS</sequence>
<dbReference type="NCBIfam" id="TIGR00996">
    <property type="entry name" value="Mtu_fam_mce"/>
    <property type="match status" value="1"/>
</dbReference>
<comment type="caution">
    <text evidence="3">The sequence shown here is derived from an EMBL/GenBank/DDBJ whole genome shotgun (WGS) entry which is preliminary data.</text>
</comment>
<dbReference type="AlphaFoldDB" id="A0A5N0UQJ2"/>
<dbReference type="Proteomes" id="UP000319769">
    <property type="component" value="Unassembled WGS sequence"/>
</dbReference>
<dbReference type="EMBL" id="VMNW02000075">
    <property type="protein sequence ID" value="KAA9153518.1"/>
    <property type="molecule type" value="Genomic_DNA"/>
</dbReference>
<evidence type="ECO:0000259" key="2">
    <source>
        <dbReference type="Pfam" id="PF11887"/>
    </source>
</evidence>
<protein>
    <submittedName>
        <fullName evidence="3">MCE family protein</fullName>
    </submittedName>
</protein>
<gene>
    <name evidence="3" type="ORF">FPZ12_034285</name>
</gene>
<keyword evidence="4" id="KW-1185">Reference proteome</keyword>
<dbReference type="RefSeq" id="WP_144753443.1">
    <property type="nucleotide sequence ID" value="NZ_VMNW02000075.1"/>
</dbReference>
<accession>A0A5N0UQJ2</accession>
<dbReference type="InterPro" id="IPR005693">
    <property type="entry name" value="Mce"/>
</dbReference>
<name>A0A5N0UQJ2_9PSEU</name>
<evidence type="ECO:0000259" key="1">
    <source>
        <dbReference type="Pfam" id="PF02470"/>
    </source>
</evidence>
<dbReference type="PANTHER" id="PTHR33371">
    <property type="entry name" value="INTERMEMBRANE PHOSPHOLIPID TRANSPORT SYSTEM BINDING PROTEIN MLAD-RELATED"/>
    <property type="match status" value="1"/>
</dbReference>
<proteinExistence type="predicted"/>
<dbReference type="InterPro" id="IPR052336">
    <property type="entry name" value="MlaD_Phospholipid_Transporter"/>
</dbReference>
<dbReference type="Pfam" id="PF02470">
    <property type="entry name" value="MlaD"/>
    <property type="match status" value="1"/>
</dbReference>
<dbReference type="PANTHER" id="PTHR33371:SF17">
    <property type="entry name" value="MCE-FAMILY PROTEIN MCE1B"/>
    <property type="match status" value="1"/>
</dbReference>
<feature type="domain" description="Mce/MlaD" evidence="1">
    <location>
        <begin position="38"/>
        <end position="113"/>
    </location>
</feature>
<dbReference type="InterPro" id="IPR003399">
    <property type="entry name" value="Mce/MlaD"/>
</dbReference>
<feature type="domain" description="Mammalian cell entry C-terminal" evidence="2">
    <location>
        <begin position="120"/>
        <end position="316"/>
    </location>
</feature>
<dbReference type="Pfam" id="PF11887">
    <property type="entry name" value="Mce4_CUP1"/>
    <property type="match status" value="1"/>
</dbReference>
<evidence type="ECO:0000313" key="4">
    <source>
        <dbReference type="Proteomes" id="UP000319769"/>
    </source>
</evidence>